<proteinExistence type="predicted"/>
<sequence length="59" mass="6548">MKYALSQDTILHCHIQKPVVVVVVAVMCAYGGGGVAKRINGKKEHVVKIEKRTVKCYHI</sequence>
<name>A0ABD2QB11_9PLAT</name>
<organism evidence="1 2">
    <name type="scientific">Cichlidogyrus casuarinus</name>
    <dbReference type="NCBI Taxonomy" id="1844966"/>
    <lineage>
        <taxon>Eukaryota</taxon>
        <taxon>Metazoa</taxon>
        <taxon>Spiralia</taxon>
        <taxon>Lophotrochozoa</taxon>
        <taxon>Platyhelminthes</taxon>
        <taxon>Monogenea</taxon>
        <taxon>Monopisthocotylea</taxon>
        <taxon>Dactylogyridea</taxon>
        <taxon>Ancyrocephalidae</taxon>
        <taxon>Cichlidogyrus</taxon>
    </lineage>
</organism>
<accession>A0ABD2QB11</accession>
<evidence type="ECO:0000313" key="1">
    <source>
        <dbReference type="EMBL" id="KAL3316734.1"/>
    </source>
</evidence>
<protein>
    <submittedName>
        <fullName evidence="1">Uncharacterized protein</fullName>
    </submittedName>
</protein>
<comment type="caution">
    <text evidence="1">The sequence shown here is derived from an EMBL/GenBank/DDBJ whole genome shotgun (WGS) entry which is preliminary data.</text>
</comment>
<gene>
    <name evidence="1" type="ORF">Ciccas_004613</name>
</gene>
<dbReference type="Proteomes" id="UP001626550">
    <property type="component" value="Unassembled WGS sequence"/>
</dbReference>
<dbReference type="EMBL" id="JBJKFK010000490">
    <property type="protein sequence ID" value="KAL3316734.1"/>
    <property type="molecule type" value="Genomic_DNA"/>
</dbReference>
<keyword evidence="2" id="KW-1185">Reference proteome</keyword>
<evidence type="ECO:0000313" key="2">
    <source>
        <dbReference type="Proteomes" id="UP001626550"/>
    </source>
</evidence>
<dbReference type="AlphaFoldDB" id="A0ABD2QB11"/>
<reference evidence="1 2" key="1">
    <citation type="submission" date="2024-11" db="EMBL/GenBank/DDBJ databases">
        <title>Adaptive evolution of stress response genes in parasites aligns with host niche diversity.</title>
        <authorList>
            <person name="Hahn C."/>
            <person name="Resl P."/>
        </authorList>
    </citation>
    <scope>NUCLEOTIDE SEQUENCE [LARGE SCALE GENOMIC DNA]</scope>
    <source>
        <strain evidence="1">EGGRZ-B1_66</strain>
        <tissue evidence="1">Body</tissue>
    </source>
</reference>